<comment type="cofactor">
    <cofactor evidence="9">
        <name>Zn(2+)</name>
        <dbReference type="ChEBI" id="CHEBI:29105"/>
    </cofactor>
    <text evidence="9">Binds 2 Zn(2+) ions per monomer.</text>
</comment>
<comment type="caution">
    <text evidence="13">The sequence shown here is derived from an EMBL/GenBank/DDBJ whole genome shotgun (WGS) entry which is preliminary data.</text>
</comment>
<evidence type="ECO:0000256" key="7">
    <source>
        <dbReference type="ARBA" id="ARBA00023016"/>
    </source>
</evidence>
<dbReference type="CDD" id="cd06257">
    <property type="entry name" value="DnaJ"/>
    <property type="match status" value="1"/>
</dbReference>
<comment type="subcellular location">
    <subcellularLocation>
        <location evidence="9">Cytoplasm</location>
    </subcellularLocation>
</comment>
<dbReference type="InterPro" id="IPR012724">
    <property type="entry name" value="DnaJ"/>
</dbReference>
<organism evidence="13 14">
    <name type="scientific">Candidatus Xenohaliotis californiensis</name>
    <dbReference type="NCBI Taxonomy" id="84677"/>
    <lineage>
        <taxon>Bacteria</taxon>
        <taxon>Pseudomonadati</taxon>
        <taxon>Pseudomonadota</taxon>
        <taxon>Alphaproteobacteria</taxon>
        <taxon>Rickettsiales</taxon>
        <taxon>Anaplasmataceae</taxon>
        <taxon>Candidatus Xenohaliotis</taxon>
    </lineage>
</organism>
<dbReference type="Pfam" id="PF01556">
    <property type="entry name" value="DnaJ_C"/>
    <property type="match status" value="1"/>
</dbReference>
<comment type="function">
    <text evidence="9">Participates actively in the response to hyperosmotic and heat shock by preventing the aggregation of stress-denatured proteins and by disaggregating proteins, also in an autonomous, DnaK-independent fashion. Unfolded proteins bind initially to DnaJ; upon interaction with the DnaJ-bound protein, DnaK hydrolyzes its bound ATP, resulting in the formation of a stable complex. GrpE releases ADP from DnaK; ATP binding to DnaK triggers the release of the substrate protein, thus completing the reaction cycle. Several rounds of ATP-dependent interactions between DnaJ, DnaK and GrpE are required for fully efficient folding. Also involved, together with DnaK and GrpE, in the DNA replication of plasmids through activation of initiation proteins.</text>
</comment>
<keyword evidence="6 9" id="KW-0862">Zinc</keyword>
<dbReference type="InterPro" id="IPR036869">
    <property type="entry name" value="J_dom_sf"/>
</dbReference>
<feature type="binding site" evidence="9">
    <location>
        <position position="188"/>
    </location>
    <ligand>
        <name>Zn(2+)</name>
        <dbReference type="ChEBI" id="CHEBI:29105"/>
        <label>2</label>
    </ligand>
</feature>
<evidence type="ECO:0000256" key="3">
    <source>
        <dbReference type="ARBA" id="ARBA00022723"/>
    </source>
</evidence>
<evidence type="ECO:0000256" key="10">
    <source>
        <dbReference type="PROSITE-ProRule" id="PRU00546"/>
    </source>
</evidence>
<dbReference type="PROSITE" id="PS00636">
    <property type="entry name" value="DNAJ_1"/>
    <property type="match status" value="1"/>
</dbReference>
<feature type="binding site" evidence="9">
    <location>
        <position position="152"/>
    </location>
    <ligand>
        <name>Zn(2+)</name>
        <dbReference type="ChEBI" id="CHEBI:29105"/>
        <label>1</label>
    </ligand>
</feature>
<dbReference type="SUPFAM" id="SSF57938">
    <property type="entry name" value="DnaJ/Hsp40 cysteine-rich domain"/>
    <property type="match status" value="1"/>
</dbReference>
<evidence type="ECO:0000256" key="6">
    <source>
        <dbReference type="ARBA" id="ARBA00022833"/>
    </source>
</evidence>
<comment type="caution">
    <text evidence="9">Lacks conserved residue(s) required for the propagation of feature annotation.</text>
</comment>
<dbReference type="SUPFAM" id="SSF46565">
    <property type="entry name" value="Chaperone J-domain"/>
    <property type="match status" value="1"/>
</dbReference>
<dbReference type="InterPro" id="IPR036410">
    <property type="entry name" value="HSP_DnaJ_Cys-rich_dom_sf"/>
</dbReference>
<evidence type="ECO:0000256" key="9">
    <source>
        <dbReference type="HAMAP-Rule" id="MF_01152"/>
    </source>
</evidence>
<dbReference type="InterPro" id="IPR008971">
    <property type="entry name" value="HSP40/DnaJ_pept-bd"/>
</dbReference>
<dbReference type="HAMAP" id="MF_01152">
    <property type="entry name" value="DnaJ"/>
    <property type="match status" value="1"/>
</dbReference>
<name>A0ABM9N9A7_9RICK</name>
<sequence>MTNSKDYYSLLGVGKTASADEIKKAYRKMAMKYHPDKNPDDKNAETKFKEATEAYQVLSDQQQRAAYDQYGTAGVSGQAGFGDAGGFDFTDIFSDLFGGTSPFSTQGGGRRSKSSAVRGDDTRQGLKITLAEAYKGKRVNLSFISTKKCEKCHATGSEDGARPSRCEQCKGIGVVRTQQGFFTIERSCPNCAGAGEVIVKFCSACGGEGRVRHEKKLSITIPPGIENGTKMRLSGEGHAGYRGGSVGDLFIVVTVMEHDFFYRQSDDLCCKIPIRMTKAALGCDLEVPHLDGHKYSIKIPEGTQTGSKFRLKNKGMRSMKSSRNGDLYVEIVVETPVHLTSIQKDILLSLDKELADRSSPSASGFFDKIKSWWSHST</sequence>
<protein>
    <recommendedName>
        <fullName evidence="9">Chaperone protein DnaJ</fullName>
    </recommendedName>
</protein>
<keyword evidence="14" id="KW-1185">Reference proteome</keyword>
<dbReference type="NCBIfam" id="NF008035">
    <property type="entry name" value="PRK10767.1"/>
    <property type="match status" value="1"/>
</dbReference>
<dbReference type="Gene3D" id="2.10.230.10">
    <property type="entry name" value="Heat shock protein DnaJ, cysteine-rich domain"/>
    <property type="match status" value="1"/>
</dbReference>
<dbReference type="InterPro" id="IPR001623">
    <property type="entry name" value="DnaJ_domain"/>
</dbReference>
<dbReference type="Gene3D" id="1.10.287.110">
    <property type="entry name" value="DnaJ domain"/>
    <property type="match status" value="1"/>
</dbReference>
<comment type="similarity">
    <text evidence="9">Belongs to the DnaJ family.</text>
</comment>
<keyword evidence="1 9" id="KW-0963">Cytoplasm</keyword>
<feature type="binding site" evidence="9">
    <location>
        <position position="169"/>
    </location>
    <ligand>
        <name>Zn(2+)</name>
        <dbReference type="ChEBI" id="CHEBI:29105"/>
        <label>2</label>
    </ligand>
</feature>
<dbReference type="Gene3D" id="2.60.260.20">
    <property type="entry name" value="Urease metallochaperone UreE, N-terminal domain"/>
    <property type="match status" value="2"/>
</dbReference>
<dbReference type="CDD" id="cd10719">
    <property type="entry name" value="DnaJ_zf"/>
    <property type="match status" value="1"/>
</dbReference>
<evidence type="ECO:0000313" key="14">
    <source>
        <dbReference type="Proteomes" id="UP001314181"/>
    </source>
</evidence>
<dbReference type="SUPFAM" id="SSF49493">
    <property type="entry name" value="HSP40/DnaJ peptide-binding domain"/>
    <property type="match status" value="2"/>
</dbReference>
<dbReference type="EMBL" id="CAWVOK010000033">
    <property type="protein sequence ID" value="CAK8163541.1"/>
    <property type="molecule type" value="Genomic_DNA"/>
</dbReference>
<dbReference type="Pfam" id="PF00684">
    <property type="entry name" value="DnaJ_CXXCXGXG"/>
    <property type="match status" value="1"/>
</dbReference>
<dbReference type="CDD" id="cd10747">
    <property type="entry name" value="DnaJ_C"/>
    <property type="match status" value="1"/>
</dbReference>
<comment type="domain">
    <text evidence="9">The J domain is necessary and sufficient to stimulate DnaK ATPase activity. Zinc center 1 plays an important role in the autonomous, DnaK-independent chaperone activity of DnaJ. Zinc center 2 is essential for interaction with DnaK and for DnaJ activity.</text>
</comment>
<feature type="domain" description="CR-type" evidence="12">
    <location>
        <begin position="136"/>
        <end position="214"/>
    </location>
</feature>
<dbReference type="PANTHER" id="PTHR43096:SF48">
    <property type="entry name" value="CHAPERONE PROTEIN DNAJ"/>
    <property type="match status" value="1"/>
</dbReference>
<dbReference type="InterPro" id="IPR002939">
    <property type="entry name" value="DnaJ_C"/>
</dbReference>
<dbReference type="PROSITE" id="PS51188">
    <property type="entry name" value="ZF_CR"/>
    <property type="match status" value="1"/>
</dbReference>
<gene>
    <name evidence="9 13" type="primary">dnaJ</name>
    <name evidence="13" type="ORF">CAXC1_70067</name>
</gene>
<dbReference type="SMART" id="SM00271">
    <property type="entry name" value="DnaJ"/>
    <property type="match status" value="1"/>
</dbReference>
<evidence type="ECO:0000259" key="11">
    <source>
        <dbReference type="PROSITE" id="PS50076"/>
    </source>
</evidence>
<keyword evidence="3 9" id="KW-0479">Metal-binding</keyword>
<dbReference type="Proteomes" id="UP001314181">
    <property type="component" value="Unassembled WGS sequence"/>
</dbReference>
<dbReference type="InterPro" id="IPR018253">
    <property type="entry name" value="DnaJ_domain_CS"/>
</dbReference>
<dbReference type="PANTHER" id="PTHR43096">
    <property type="entry name" value="DNAJ HOMOLOG 1, MITOCHONDRIAL-RELATED"/>
    <property type="match status" value="1"/>
</dbReference>
<evidence type="ECO:0000259" key="12">
    <source>
        <dbReference type="PROSITE" id="PS51188"/>
    </source>
</evidence>
<keyword evidence="8 9" id="KW-0143">Chaperone</keyword>
<keyword evidence="4 9" id="KW-0677">Repeat</keyword>
<keyword evidence="2 9" id="KW-0235">DNA replication</keyword>
<evidence type="ECO:0000256" key="1">
    <source>
        <dbReference type="ARBA" id="ARBA00022490"/>
    </source>
</evidence>
<keyword evidence="5 9" id="KW-0863">Zinc-finger</keyword>
<feature type="binding site" evidence="9">
    <location>
        <position position="149"/>
    </location>
    <ligand>
        <name>Zn(2+)</name>
        <dbReference type="ChEBI" id="CHEBI:29105"/>
        <label>1</label>
    </ligand>
</feature>
<dbReference type="RefSeq" id="WP_338364847.1">
    <property type="nucleotide sequence ID" value="NZ_CAWVOK010000033.1"/>
</dbReference>
<keyword evidence="7 9" id="KW-0346">Stress response</keyword>
<evidence type="ECO:0000313" key="13">
    <source>
        <dbReference type="EMBL" id="CAK8163541.1"/>
    </source>
</evidence>
<dbReference type="PROSITE" id="PS50076">
    <property type="entry name" value="DNAJ_2"/>
    <property type="match status" value="1"/>
</dbReference>
<dbReference type="InterPro" id="IPR001305">
    <property type="entry name" value="HSP_DnaJ_Cys-rich_dom"/>
</dbReference>
<evidence type="ECO:0000256" key="5">
    <source>
        <dbReference type="ARBA" id="ARBA00022771"/>
    </source>
</evidence>
<feature type="binding site" evidence="9">
    <location>
        <position position="166"/>
    </location>
    <ligand>
        <name>Zn(2+)</name>
        <dbReference type="ChEBI" id="CHEBI:29105"/>
        <label>2</label>
    </ligand>
</feature>
<accession>A0ABM9N9A7</accession>
<comment type="subunit">
    <text evidence="9">Homodimer.</text>
</comment>
<evidence type="ECO:0000256" key="2">
    <source>
        <dbReference type="ARBA" id="ARBA00022705"/>
    </source>
</evidence>
<reference evidence="13 14" key="1">
    <citation type="submission" date="2024-01" db="EMBL/GenBank/DDBJ databases">
        <authorList>
            <person name="Kunselman E."/>
        </authorList>
    </citation>
    <scope>NUCLEOTIDE SEQUENCE [LARGE SCALE GENOMIC DNA]</scope>
    <source>
        <strain evidence="13">2 abalone samples</strain>
    </source>
</reference>
<dbReference type="Pfam" id="PF00226">
    <property type="entry name" value="DnaJ"/>
    <property type="match status" value="1"/>
</dbReference>
<evidence type="ECO:0000256" key="8">
    <source>
        <dbReference type="ARBA" id="ARBA00023186"/>
    </source>
</evidence>
<dbReference type="PRINTS" id="PR00625">
    <property type="entry name" value="JDOMAIN"/>
</dbReference>
<evidence type="ECO:0000256" key="4">
    <source>
        <dbReference type="ARBA" id="ARBA00022737"/>
    </source>
</evidence>
<feature type="binding site" evidence="9">
    <location>
        <position position="202"/>
    </location>
    <ligand>
        <name>Zn(2+)</name>
        <dbReference type="ChEBI" id="CHEBI:29105"/>
        <label>1</label>
    </ligand>
</feature>
<proteinExistence type="inferred from homology"/>
<feature type="domain" description="J" evidence="11">
    <location>
        <begin position="6"/>
        <end position="71"/>
    </location>
</feature>
<feature type="binding site" evidence="9">
    <location>
        <position position="205"/>
    </location>
    <ligand>
        <name>Zn(2+)</name>
        <dbReference type="ChEBI" id="CHEBI:29105"/>
        <label>1</label>
    </ligand>
</feature>
<feature type="binding site" evidence="9">
    <location>
        <position position="191"/>
    </location>
    <ligand>
        <name>Zn(2+)</name>
        <dbReference type="ChEBI" id="CHEBI:29105"/>
        <label>2</label>
    </ligand>
</feature>
<dbReference type="NCBIfam" id="TIGR02349">
    <property type="entry name" value="DnaJ_bact"/>
    <property type="match status" value="1"/>
</dbReference>
<feature type="zinc finger region" description="CR-type" evidence="10">
    <location>
        <begin position="136"/>
        <end position="214"/>
    </location>
</feature>